<evidence type="ECO:0008006" key="3">
    <source>
        <dbReference type="Google" id="ProtNLM"/>
    </source>
</evidence>
<sequence>MKWIFLTATLLTAGLFSGCAYPEKAKVEQKDARPTLGIAGAPAGAKLFVDGLDMGPAARFNGKAGVLLVESGKHQIEVRSPSGAVLYTEEVFLSGETTKILTFKP</sequence>
<gene>
    <name evidence="1" type="ORF">P9H32_07560</name>
</gene>
<protein>
    <recommendedName>
        <fullName evidence="3">PEGA domain-containing protein</fullName>
    </recommendedName>
</protein>
<proteinExistence type="predicted"/>
<keyword evidence="2" id="KW-1185">Reference proteome</keyword>
<evidence type="ECO:0000313" key="1">
    <source>
        <dbReference type="EMBL" id="MDZ8118481.1"/>
    </source>
</evidence>
<organism evidence="1 2">
    <name type="scientific">Pontiella agarivorans</name>
    <dbReference type="NCBI Taxonomy" id="3038953"/>
    <lineage>
        <taxon>Bacteria</taxon>
        <taxon>Pseudomonadati</taxon>
        <taxon>Kiritimatiellota</taxon>
        <taxon>Kiritimatiellia</taxon>
        <taxon>Kiritimatiellales</taxon>
        <taxon>Pontiellaceae</taxon>
        <taxon>Pontiella</taxon>
    </lineage>
</organism>
<comment type="caution">
    <text evidence="1">The sequence shown here is derived from an EMBL/GenBank/DDBJ whole genome shotgun (WGS) entry which is preliminary data.</text>
</comment>
<accession>A0ABU5MWZ3</accession>
<dbReference type="EMBL" id="JARVCO010000010">
    <property type="protein sequence ID" value="MDZ8118481.1"/>
    <property type="molecule type" value="Genomic_DNA"/>
</dbReference>
<dbReference type="PROSITE" id="PS51257">
    <property type="entry name" value="PROKAR_LIPOPROTEIN"/>
    <property type="match status" value="1"/>
</dbReference>
<reference evidence="1 2" key="1">
    <citation type="journal article" date="2024" name="Appl. Environ. Microbiol.">
        <title>Pontiella agarivorans sp. nov., a novel marine anaerobic bacterium capable of degrading macroalgal polysaccharides and fixing nitrogen.</title>
        <authorList>
            <person name="Liu N."/>
            <person name="Kivenson V."/>
            <person name="Peng X."/>
            <person name="Cui Z."/>
            <person name="Lankiewicz T.S."/>
            <person name="Gosselin K.M."/>
            <person name="English C.J."/>
            <person name="Blair E.M."/>
            <person name="O'Malley M.A."/>
            <person name="Valentine D.L."/>
        </authorList>
    </citation>
    <scope>NUCLEOTIDE SEQUENCE [LARGE SCALE GENOMIC DNA]</scope>
    <source>
        <strain evidence="1 2">NLcol2</strain>
    </source>
</reference>
<evidence type="ECO:0000313" key="2">
    <source>
        <dbReference type="Proteomes" id="UP001290861"/>
    </source>
</evidence>
<name>A0ABU5MWZ3_9BACT</name>
<dbReference type="Proteomes" id="UP001290861">
    <property type="component" value="Unassembled WGS sequence"/>
</dbReference>
<dbReference type="RefSeq" id="WP_322608280.1">
    <property type="nucleotide sequence ID" value="NZ_JARVCO010000010.1"/>
</dbReference>